<evidence type="ECO:0000256" key="7">
    <source>
        <dbReference type="ARBA" id="ARBA00022737"/>
    </source>
</evidence>
<keyword evidence="9 13" id="KW-0472">Membrane</keyword>
<dbReference type="Gene3D" id="3.80.10.10">
    <property type="entry name" value="Ribonuclease Inhibitor"/>
    <property type="match status" value="5"/>
</dbReference>
<feature type="chain" id="PRO_5027863129" evidence="14">
    <location>
        <begin position="27"/>
        <end position="1074"/>
    </location>
</feature>
<dbReference type="PANTHER" id="PTHR48052:SF8">
    <property type="entry name" value="LRR RECEPTOR-LIKE SERINE_THREONINE-PROTEIN KINASE FLS2"/>
    <property type="match status" value="1"/>
</dbReference>
<keyword evidence="7" id="KW-0677">Repeat</keyword>
<organism evidence="16 17">
    <name type="scientific">Prunus avium</name>
    <name type="common">Cherry</name>
    <name type="synonym">Cerasus avium</name>
    <dbReference type="NCBI Taxonomy" id="42229"/>
    <lineage>
        <taxon>Eukaryota</taxon>
        <taxon>Viridiplantae</taxon>
        <taxon>Streptophyta</taxon>
        <taxon>Embryophyta</taxon>
        <taxon>Tracheophyta</taxon>
        <taxon>Spermatophyta</taxon>
        <taxon>Magnoliopsida</taxon>
        <taxon>eudicotyledons</taxon>
        <taxon>Gunneridae</taxon>
        <taxon>Pentapetalae</taxon>
        <taxon>rosids</taxon>
        <taxon>fabids</taxon>
        <taxon>Rosales</taxon>
        <taxon>Rosaceae</taxon>
        <taxon>Amygdaloideae</taxon>
        <taxon>Amygdaleae</taxon>
        <taxon>Prunus</taxon>
    </lineage>
</organism>
<keyword evidence="8 13" id="KW-1133">Transmembrane helix</keyword>
<evidence type="ECO:0000313" key="16">
    <source>
        <dbReference type="Proteomes" id="UP000515124"/>
    </source>
</evidence>
<dbReference type="GeneID" id="110768415"/>
<comment type="similarity">
    <text evidence="2">Belongs to the RLP family.</text>
</comment>
<keyword evidence="6 14" id="KW-0732">Signal</keyword>
<evidence type="ECO:0000256" key="8">
    <source>
        <dbReference type="ARBA" id="ARBA00022989"/>
    </source>
</evidence>
<keyword evidence="10" id="KW-0675">Receptor</keyword>
<dbReference type="InterPro" id="IPR013210">
    <property type="entry name" value="LRR_N_plant-typ"/>
</dbReference>
<dbReference type="FunFam" id="3.80.10.10:FF:000213">
    <property type="entry name" value="Tyrosine-sulfated glycopeptide receptor 1"/>
    <property type="match status" value="1"/>
</dbReference>
<feature type="domain" description="Leucine-rich repeat-containing N-terminal plant-type" evidence="15">
    <location>
        <begin position="31"/>
        <end position="78"/>
    </location>
</feature>
<dbReference type="SUPFAM" id="SSF52047">
    <property type="entry name" value="RNI-like"/>
    <property type="match status" value="1"/>
</dbReference>
<accession>A0A6P5TL90</accession>
<protein>
    <submittedName>
        <fullName evidence="17">Receptor-like protein 12</fullName>
    </submittedName>
</protein>
<dbReference type="InterPro" id="IPR003591">
    <property type="entry name" value="Leu-rich_rpt_typical-subtyp"/>
</dbReference>
<dbReference type="InterPro" id="IPR025875">
    <property type="entry name" value="Leu-rich_rpt_4"/>
</dbReference>
<proteinExistence type="inferred from homology"/>
<evidence type="ECO:0000256" key="9">
    <source>
        <dbReference type="ARBA" id="ARBA00023136"/>
    </source>
</evidence>
<keyword evidence="4" id="KW-0433">Leucine-rich repeat</keyword>
<dbReference type="PRINTS" id="PR00019">
    <property type="entry name" value="LEURICHRPT"/>
</dbReference>
<dbReference type="Pfam" id="PF08263">
    <property type="entry name" value="LRRNT_2"/>
    <property type="match status" value="1"/>
</dbReference>
<dbReference type="InterPro" id="IPR032675">
    <property type="entry name" value="LRR_dom_sf"/>
</dbReference>
<dbReference type="FunFam" id="3.80.10.10:FF:000095">
    <property type="entry name" value="LRR receptor-like serine/threonine-protein kinase GSO1"/>
    <property type="match status" value="1"/>
</dbReference>
<evidence type="ECO:0000259" key="15">
    <source>
        <dbReference type="Pfam" id="PF08263"/>
    </source>
</evidence>
<dbReference type="SMART" id="SM00369">
    <property type="entry name" value="LRR_TYP"/>
    <property type="match status" value="13"/>
</dbReference>
<dbReference type="Gramene" id="Pav_sc0001503.1_g020.1.br:mrna">
    <property type="protein sequence ID" value="Pav_sc0001503.1_g020.1.br:CDS:1"/>
    <property type="gene ID" value="Pav_sc0001503.1_g020.1.br"/>
</dbReference>
<dbReference type="SUPFAM" id="SSF52058">
    <property type="entry name" value="L domain-like"/>
    <property type="match status" value="3"/>
</dbReference>
<dbReference type="Pfam" id="PF13855">
    <property type="entry name" value="LRR_8"/>
    <property type="match status" value="3"/>
</dbReference>
<feature type="signal peptide" evidence="14">
    <location>
        <begin position="1"/>
        <end position="26"/>
    </location>
</feature>
<keyword evidence="5 13" id="KW-0812">Transmembrane</keyword>
<evidence type="ECO:0000256" key="4">
    <source>
        <dbReference type="ARBA" id="ARBA00022614"/>
    </source>
</evidence>
<dbReference type="AlphaFoldDB" id="A0A6P5TL90"/>
<dbReference type="Pfam" id="PF00560">
    <property type="entry name" value="LRR_1"/>
    <property type="match status" value="5"/>
</dbReference>
<evidence type="ECO:0000256" key="13">
    <source>
        <dbReference type="SAM" id="Phobius"/>
    </source>
</evidence>
<reference evidence="17" key="1">
    <citation type="submission" date="2025-08" db="UniProtKB">
        <authorList>
            <consortium name="RefSeq"/>
        </authorList>
    </citation>
    <scope>IDENTIFICATION</scope>
</reference>
<dbReference type="GO" id="GO:0005886">
    <property type="term" value="C:plasma membrane"/>
    <property type="evidence" value="ECO:0007669"/>
    <property type="project" value="UniProtKB-SubCell"/>
</dbReference>
<keyword evidence="16" id="KW-1185">Reference proteome</keyword>
<name>A0A6P5TL90_PRUAV</name>
<evidence type="ECO:0000256" key="12">
    <source>
        <dbReference type="SAM" id="MobiDB-lite"/>
    </source>
</evidence>
<evidence type="ECO:0000256" key="5">
    <source>
        <dbReference type="ARBA" id="ARBA00022692"/>
    </source>
</evidence>
<evidence type="ECO:0000313" key="17">
    <source>
        <dbReference type="RefSeq" id="XP_021827835.1"/>
    </source>
</evidence>
<keyword evidence="11" id="KW-0325">Glycoprotein</keyword>
<dbReference type="PROSITE" id="PS51450">
    <property type="entry name" value="LRR"/>
    <property type="match status" value="1"/>
</dbReference>
<dbReference type="Proteomes" id="UP000515124">
    <property type="component" value="Unplaced"/>
</dbReference>
<sequence length="1074" mass="119031">MKTLLQYFFLFFITAICVNIIPAVRGQCIKNQQLSLLQLKKSLTFYNDSTGYSPVSSTKVLSWNSSTDCCSWVGVACSTSGNVVGLDISSECITGGIDNSSSLFDLQHLQTLNLANNKLGSVDHSIPSAIGKLTNLRYLNLSKTDYSGQIPIEISRLTQLVVLDISNIYNSLKIPNLRMLFQNLTELTELYLDDVDISSQGAQWCQAISSSLPNLRVLSMSGTSLSGPIDQSLAKLQSLSVIRLDFNNISGPIPAFFANFSNLTVLSLDFNSISAPIPEFFANFSKLSSLSLKYCQLQGTFPKEIFQVPTLQNIDLSHNLDLDGSLPEFPKNGSLRSLVLRWTKFSGFLPNSIGNLKMLSTIDLSGCSFTGSIPKSMENLTELVSLYMPSQRFHGPIDFIHWENLVNLVHLQLEFNHLNGSIPSSIFSSPLLKELLLSHNQFSGQLHEFHNVSSNLITLDLSFNNLEGPIPVSILSFRGLYTLDLSSNNFTRFPFNGPQQLRNLSTIDLSHNSLLVLYNGSSSSSSSFPQIQDMNLASNKLRTFPNFLRNHIYLERLDLSENQIQGMVPNWIWGISSLSQLNLSSNSFSTLEGPLPKYSSVSVLDLHSNQLQGQVPFFSPSARYLDYSKNRFSSSLPTEIGDFLASTVFLSLSSNNLHGLIPVSICNASYEVLDMSNNSLSGMVPQCLTEMKSLRVLILRKNNLNGTLSNRFTGYCGLRALDLGRNQIKGQLPKSLASCTNLEILNLGNNQIMDTFPCFLKNISTLCVLALRSNRFYGDIGCSKTNGTWQMLQIIDLAHNNFNGEIPERSLTTWQAMMADEDGSRPIAKSNVLSSEGGQYTGAVYSFKDAITVTSKGSEMDLVKILTIFTLIDFSYNKFNGSIPEEMGVLKSLYILNLSSNAITGEIPSSLGNMRQLESLDLSQNKLSGHIPQQLTKLTFLAFLNLSNNQLGGMIPTSNQFSTFPPSSFTGNKGLWGPPLTVDNKTGLPPPPTRNGSLPDSGSGHNEIDWDLISIEIGFTFGCAIAIGSLVFCKRWSKWYYRAMYSILVKTFPQLEERLGNHRRHVHINQRWRR</sequence>
<feature type="region of interest" description="Disordered" evidence="12">
    <location>
        <begin position="981"/>
        <end position="1002"/>
    </location>
</feature>
<dbReference type="KEGG" id="pavi:110768415"/>
<dbReference type="Pfam" id="PF12799">
    <property type="entry name" value="LRR_4"/>
    <property type="match status" value="1"/>
</dbReference>
<evidence type="ECO:0000256" key="14">
    <source>
        <dbReference type="SAM" id="SignalP"/>
    </source>
</evidence>
<dbReference type="SMR" id="A0A6P5TL90"/>
<evidence type="ECO:0000256" key="3">
    <source>
        <dbReference type="ARBA" id="ARBA00022475"/>
    </source>
</evidence>
<dbReference type="RefSeq" id="XP_021827835.1">
    <property type="nucleotide sequence ID" value="XM_021972143.1"/>
</dbReference>
<evidence type="ECO:0000256" key="2">
    <source>
        <dbReference type="ARBA" id="ARBA00009592"/>
    </source>
</evidence>
<dbReference type="PANTHER" id="PTHR48052">
    <property type="entry name" value="UNNAMED PRODUCT"/>
    <property type="match status" value="1"/>
</dbReference>
<dbReference type="InterPro" id="IPR001611">
    <property type="entry name" value="Leu-rich_rpt"/>
</dbReference>
<keyword evidence="3" id="KW-1003">Cell membrane</keyword>
<dbReference type="FunFam" id="3.80.10.10:FF:000041">
    <property type="entry name" value="LRR receptor-like serine/threonine-protein kinase ERECTA"/>
    <property type="match status" value="1"/>
</dbReference>
<evidence type="ECO:0000256" key="6">
    <source>
        <dbReference type="ARBA" id="ARBA00022729"/>
    </source>
</evidence>
<comment type="subcellular location">
    <subcellularLocation>
        <location evidence="1">Cell membrane</location>
        <topology evidence="1">Single-pass type I membrane protein</topology>
    </subcellularLocation>
</comment>
<evidence type="ECO:0000256" key="11">
    <source>
        <dbReference type="ARBA" id="ARBA00023180"/>
    </source>
</evidence>
<feature type="transmembrane region" description="Helical" evidence="13">
    <location>
        <begin position="1012"/>
        <end position="1033"/>
    </location>
</feature>
<evidence type="ECO:0000256" key="1">
    <source>
        <dbReference type="ARBA" id="ARBA00004251"/>
    </source>
</evidence>
<gene>
    <name evidence="17" type="primary">LOC110768415</name>
</gene>
<evidence type="ECO:0000256" key="10">
    <source>
        <dbReference type="ARBA" id="ARBA00023170"/>
    </source>
</evidence>